<name>A0ABX7F4S0_9HYPH</name>
<keyword evidence="1" id="KW-0614">Plasmid</keyword>
<dbReference type="Proteomes" id="UP000596351">
    <property type="component" value="Plasmid p1"/>
</dbReference>
<evidence type="ECO:0000313" key="2">
    <source>
        <dbReference type="Proteomes" id="UP000596351"/>
    </source>
</evidence>
<evidence type="ECO:0000313" key="1">
    <source>
        <dbReference type="EMBL" id="QRF54381.1"/>
    </source>
</evidence>
<dbReference type="RefSeq" id="WP_203020172.1">
    <property type="nucleotide sequence ID" value="NZ_CP032406.1"/>
</dbReference>
<protein>
    <submittedName>
        <fullName evidence="1">Uncharacterized protein</fullName>
    </submittedName>
</protein>
<sequence length="167" mass="18228">MTPDNFRIAMLNSLRVGPYDAPHQTNAPVEEWLIAERRGPAGEYLIISDTATPVARDTQAAPDNLSEQNSIFAILAENSADRPQFLMLRHLPAGVTVPGRFFPADGMAVVHMDGSKLQLTAIGRHAHSRGSVDGESVLYDVPHPAPNAEGALNWHFLAQQQAWTPSR</sequence>
<reference evidence="1 2" key="1">
    <citation type="submission" date="2018-09" db="EMBL/GenBank/DDBJ databases">
        <title>Rhizobium sp. MAE2-X.</title>
        <authorList>
            <person name="Lee Y."/>
            <person name="Jeon C.O."/>
        </authorList>
    </citation>
    <scope>NUCLEOTIDE SEQUENCE [LARGE SCALE GENOMIC DNA]</scope>
    <source>
        <strain evidence="1 2">MAE2-X</strain>
        <plasmid evidence="1 2">p1</plasmid>
    </source>
</reference>
<geneLocation type="plasmid" evidence="1 2">
    <name>p1</name>
</geneLocation>
<proteinExistence type="predicted"/>
<accession>A0ABX7F4S0</accession>
<organism evidence="1 2">
    <name type="scientific">Rhizobium rosettiformans</name>
    <dbReference type="NCBI Taxonomy" id="1368430"/>
    <lineage>
        <taxon>Bacteria</taxon>
        <taxon>Pseudomonadati</taxon>
        <taxon>Pseudomonadota</taxon>
        <taxon>Alphaproteobacteria</taxon>
        <taxon>Hyphomicrobiales</taxon>
        <taxon>Rhizobiaceae</taxon>
        <taxon>Rhizobium/Agrobacterium group</taxon>
        <taxon>Rhizobium</taxon>
    </lineage>
</organism>
<gene>
    <name evidence="1" type="ORF">D4A92_22975</name>
</gene>
<keyword evidence="2" id="KW-1185">Reference proteome</keyword>
<dbReference type="EMBL" id="CP032406">
    <property type="protein sequence ID" value="QRF54381.1"/>
    <property type="molecule type" value="Genomic_DNA"/>
</dbReference>